<feature type="transmembrane region" description="Helical" evidence="9">
    <location>
        <begin position="147"/>
        <end position="163"/>
    </location>
</feature>
<keyword evidence="5 9" id="KW-0812">Transmembrane</keyword>
<feature type="transmembrane region" description="Helical" evidence="9">
    <location>
        <begin position="75"/>
        <end position="92"/>
    </location>
</feature>
<dbReference type="Pfam" id="PF03116">
    <property type="entry name" value="NQR2_RnfD_RnfE"/>
    <property type="match status" value="1"/>
</dbReference>
<evidence type="ECO:0000256" key="7">
    <source>
        <dbReference type="ARBA" id="ARBA00022989"/>
    </source>
</evidence>
<protein>
    <submittedName>
        <fullName evidence="12">Ferredoxin-NADP reductase</fullName>
    </submittedName>
</protein>
<evidence type="ECO:0000256" key="3">
    <source>
        <dbReference type="ARBA" id="ARBA00022630"/>
    </source>
</evidence>
<evidence type="ECO:0000313" key="13">
    <source>
        <dbReference type="Proteomes" id="UP000199541"/>
    </source>
</evidence>
<name>A0AAN4UQA6_9RHOB</name>
<dbReference type="SUPFAM" id="SSF52343">
    <property type="entry name" value="Ferredoxin reductase-like, C-terminal NADP-linked domain"/>
    <property type="match status" value="1"/>
</dbReference>
<dbReference type="InterPro" id="IPR017927">
    <property type="entry name" value="FAD-bd_FR_type"/>
</dbReference>
<sequence>MTGFLDAALNRITMYRLVLYYVAALVAVALIGGFWGLSPADPAQLALSVMIVTATCWAVNRAFAWALRVPVNTDSVHITALILVLLMPPVAARDHIGVLGLMVASAAAIASKFLLTVRRRHLFNPVALGAVAAALAVGQPATWWVDGSPLLLVVVVIGGVLVVRKMQRFDMVGAYLLTSLGLALATSPLAMIGQTLQFSVLYSPLFFAGFAMLTEPQTAPQARAPRILYGILVGALSSPNTHFGSFYPTPEMALLAGNLFAFAIGHKGGYRLRLKRIERTAEACYDYVFSPDRPLRFRPGQYLDWTLDVPTPDNRGNRRTFTIASAPGDAEIRLGVKFHPAPSAFKQALARMRPGDMIHGARVGGGFTLPPRRTEKLVFIAGGIGITPFRSMIQHMMDTGDLRPAVLLYGATRAADISYSELLDDARARIGLRTVYALSDPEPEVDPGHAGRIDCALIAREVPDFRDRIFYVSGPRSMVRHFQKSLAELGVARRRIRVDYFPGFA</sequence>
<dbReference type="PANTHER" id="PTHR47354:SF5">
    <property type="entry name" value="PROTEIN RFBI"/>
    <property type="match status" value="1"/>
</dbReference>
<keyword evidence="1" id="KW-0813">Transport</keyword>
<dbReference type="EMBL" id="FNOB01000003">
    <property type="protein sequence ID" value="SDW36831.1"/>
    <property type="molecule type" value="Genomic_DNA"/>
</dbReference>
<evidence type="ECO:0000256" key="2">
    <source>
        <dbReference type="ARBA" id="ARBA00022553"/>
    </source>
</evidence>
<dbReference type="InterPro" id="IPR050415">
    <property type="entry name" value="MRET"/>
</dbReference>
<feature type="transmembrane region" description="Helical" evidence="9">
    <location>
        <begin position="122"/>
        <end position="141"/>
    </location>
</feature>
<evidence type="ECO:0000313" key="11">
    <source>
        <dbReference type="EMBL" id="GHE00122.1"/>
    </source>
</evidence>
<feature type="transmembrane region" description="Helical" evidence="9">
    <location>
        <begin position="98"/>
        <end position="115"/>
    </location>
</feature>
<dbReference type="Pfam" id="PF00175">
    <property type="entry name" value="NAD_binding_1"/>
    <property type="match status" value="1"/>
</dbReference>
<reference evidence="11" key="3">
    <citation type="submission" date="2023-06" db="EMBL/GenBank/DDBJ databases">
        <authorList>
            <person name="Sun Q."/>
            <person name="Zhou Y."/>
        </authorList>
    </citation>
    <scope>NUCLEOTIDE SEQUENCE</scope>
    <source>
        <strain evidence="11">CGMCC 1.10859</strain>
    </source>
</reference>
<dbReference type="GO" id="GO:0016020">
    <property type="term" value="C:membrane"/>
    <property type="evidence" value="ECO:0007669"/>
    <property type="project" value="InterPro"/>
</dbReference>
<feature type="transmembrane region" description="Helical" evidence="9">
    <location>
        <begin position="18"/>
        <end position="37"/>
    </location>
</feature>
<evidence type="ECO:0000256" key="6">
    <source>
        <dbReference type="ARBA" id="ARBA00022967"/>
    </source>
</evidence>
<feature type="transmembrane region" description="Helical" evidence="9">
    <location>
        <begin position="43"/>
        <end position="63"/>
    </location>
</feature>
<dbReference type="PRINTS" id="PR00410">
    <property type="entry name" value="PHEHYDRXLASE"/>
</dbReference>
<dbReference type="InterPro" id="IPR004338">
    <property type="entry name" value="NqrB/RnfD"/>
</dbReference>
<evidence type="ECO:0000256" key="8">
    <source>
        <dbReference type="ARBA" id="ARBA00023136"/>
    </source>
</evidence>
<dbReference type="InterPro" id="IPR039261">
    <property type="entry name" value="FNR_nucleotide-bd"/>
</dbReference>
<reference evidence="12 13" key="2">
    <citation type="submission" date="2016-10" db="EMBL/GenBank/DDBJ databases">
        <authorList>
            <person name="Varghese N."/>
            <person name="Submissions S."/>
        </authorList>
    </citation>
    <scope>NUCLEOTIDE SEQUENCE [LARGE SCALE GENOMIC DNA]</scope>
    <source>
        <strain evidence="12 13">DSM 24802</strain>
    </source>
</reference>
<organism evidence="11 14">
    <name type="scientific">Allgaiera indica</name>
    <dbReference type="NCBI Taxonomy" id="765699"/>
    <lineage>
        <taxon>Bacteria</taxon>
        <taxon>Pseudomonadati</taxon>
        <taxon>Pseudomonadota</taxon>
        <taxon>Alphaproteobacteria</taxon>
        <taxon>Rhodobacterales</taxon>
        <taxon>Paracoccaceae</taxon>
        <taxon>Allgaiera</taxon>
    </lineage>
</organism>
<dbReference type="GO" id="GO:0016491">
    <property type="term" value="F:oxidoreductase activity"/>
    <property type="evidence" value="ECO:0007669"/>
    <property type="project" value="InterPro"/>
</dbReference>
<evidence type="ECO:0000256" key="1">
    <source>
        <dbReference type="ARBA" id="ARBA00022448"/>
    </source>
</evidence>
<keyword evidence="3" id="KW-0285">Flavoprotein</keyword>
<evidence type="ECO:0000313" key="14">
    <source>
        <dbReference type="Proteomes" id="UP000634647"/>
    </source>
</evidence>
<keyword evidence="7 9" id="KW-1133">Transmembrane helix</keyword>
<evidence type="ECO:0000256" key="4">
    <source>
        <dbReference type="ARBA" id="ARBA00022643"/>
    </source>
</evidence>
<dbReference type="Gene3D" id="3.40.50.80">
    <property type="entry name" value="Nucleotide-binding domain of ferredoxin-NADP reductase (FNR) module"/>
    <property type="match status" value="1"/>
</dbReference>
<dbReference type="AlphaFoldDB" id="A0AAN4UQA6"/>
<evidence type="ECO:0000256" key="5">
    <source>
        <dbReference type="ARBA" id="ARBA00022692"/>
    </source>
</evidence>
<evidence type="ECO:0000256" key="9">
    <source>
        <dbReference type="SAM" id="Phobius"/>
    </source>
</evidence>
<keyword evidence="4" id="KW-0288">FMN</keyword>
<dbReference type="InterPro" id="IPR001433">
    <property type="entry name" value="OxRdtase_FAD/NAD-bd"/>
</dbReference>
<keyword evidence="2" id="KW-0597">Phosphoprotein</keyword>
<dbReference type="PROSITE" id="PS51384">
    <property type="entry name" value="FAD_FR"/>
    <property type="match status" value="1"/>
</dbReference>
<dbReference type="CDD" id="cd00322">
    <property type="entry name" value="FNR_like"/>
    <property type="match status" value="1"/>
</dbReference>
<dbReference type="GO" id="GO:0055085">
    <property type="term" value="P:transmembrane transport"/>
    <property type="evidence" value="ECO:0007669"/>
    <property type="project" value="InterPro"/>
</dbReference>
<dbReference type="Gene3D" id="2.40.30.10">
    <property type="entry name" value="Translation factors"/>
    <property type="match status" value="1"/>
</dbReference>
<feature type="domain" description="FAD-binding FR-type" evidence="10">
    <location>
        <begin position="267"/>
        <end position="370"/>
    </location>
</feature>
<reference evidence="11" key="1">
    <citation type="journal article" date="2014" name="Int. J. Syst. Evol. Microbiol.">
        <title>Complete genome sequence of Corynebacterium casei LMG S-19264T (=DSM 44701T), isolated from a smear-ripened cheese.</title>
        <authorList>
            <consortium name="US DOE Joint Genome Institute (JGI-PGF)"/>
            <person name="Walter F."/>
            <person name="Albersmeier A."/>
            <person name="Kalinowski J."/>
            <person name="Ruckert C."/>
        </authorList>
    </citation>
    <scope>NUCLEOTIDE SEQUENCE</scope>
    <source>
        <strain evidence="11">CGMCC 1.10859</strain>
    </source>
</reference>
<keyword evidence="6" id="KW-1278">Translocase</keyword>
<proteinExistence type="predicted"/>
<dbReference type="SUPFAM" id="SSF63380">
    <property type="entry name" value="Riboflavin synthase domain-like"/>
    <property type="match status" value="1"/>
</dbReference>
<dbReference type="Proteomes" id="UP000199541">
    <property type="component" value="Unassembled WGS sequence"/>
</dbReference>
<dbReference type="EMBL" id="BNAB01000003">
    <property type="protein sequence ID" value="GHE00122.1"/>
    <property type="molecule type" value="Genomic_DNA"/>
</dbReference>
<dbReference type="InterPro" id="IPR017938">
    <property type="entry name" value="Riboflavin_synthase-like_b-brl"/>
</dbReference>
<evidence type="ECO:0000259" key="10">
    <source>
        <dbReference type="PROSITE" id="PS51384"/>
    </source>
</evidence>
<accession>A0AAN4UQA6</accession>
<dbReference type="RefSeq" id="WP_035841908.1">
    <property type="nucleotide sequence ID" value="NZ_BNAB01000003.1"/>
</dbReference>
<keyword evidence="8 9" id="KW-0472">Membrane</keyword>
<evidence type="ECO:0000313" key="12">
    <source>
        <dbReference type="EMBL" id="SDW36831.1"/>
    </source>
</evidence>
<dbReference type="Proteomes" id="UP000634647">
    <property type="component" value="Unassembled WGS sequence"/>
</dbReference>
<dbReference type="PANTHER" id="PTHR47354">
    <property type="entry name" value="NADH OXIDOREDUCTASE HCR"/>
    <property type="match status" value="1"/>
</dbReference>
<comment type="caution">
    <text evidence="11">The sequence shown here is derived from an EMBL/GenBank/DDBJ whole genome shotgun (WGS) entry which is preliminary data.</text>
</comment>
<gene>
    <name evidence="11" type="ORF">GCM10008024_10570</name>
    <name evidence="12" type="ORF">SAMN05444006_10334</name>
</gene>
<feature type="transmembrane region" description="Helical" evidence="9">
    <location>
        <begin position="172"/>
        <end position="192"/>
    </location>
</feature>
<keyword evidence="13" id="KW-1185">Reference proteome</keyword>